<keyword evidence="3" id="KW-0539">Nucleus</keyword>
<dbReference type="AlphaFoldDB" id="K3WE66"/>
<dbReference type="Pfam" id="PF12333">
    <property type="entry name" value="Ipi1_N"/>
    <property type="match status" value="1"/>
</dbReference>
<dbReference type="STRING" id="431595.K3WE66"/>
<proteinExistence type="inferred from homology"/>
<dbReference type="InParanoid" id="K3WE66"/>
<dbReference type="PANTHER" id="PTHR16056">
    <property type="entry name" value="REGULATOR OF MICROTUBULE DYNAMICS PROTEIN"/>
    <property type="match status" value="1"/>
</dbReference>
<dbReference type="eggNOG" id="KOG2149">
    <property type="taxonomic scope" value="Eukaryota"/>
</dbReference>
<reference evidence="6" key="3">
    <citation type="submission" date="2015-02" db="UniProtKB">
        <authorList>
            <consortium name="EnsemblProtists"/>
        </authorList>
    </citation>
    <scope>IDENTIFICATION</scope>
    <source>
        <strain evidence="6">DAOM BR144</strain>
    </source>
</reference>
<evidence type="ECO:0000313" key="7">
    <source>
        <dbReference type="Proteomes" id="UP000019132"/>
    </source>
</evidence>
<dbReference type="SUPFAM" id="SSF48371">
    <property type="entry name" value="ARM repeat"/>
    <property type="match status" value="1"/>
</dbReference>
<evidence type="ECO:0000256" key="2">
    <source>
        <dbReference type="ARBA" id="ARBA00006427"/>
    </source>
</evidence>
<dbReference type="HOGENOM" id="CLU_317737_0_0_1"/>
<feature type="domain" description="Pre-rRNA-processing protein Ipi1 N-terminal" evidence="5">
    <location>
        <begin position="141"/>
        <end position="224"/>
    </location>
</feature>
<comment type="similarity">
    <text evidence="2">Belongs to the IPI1/TEX10 family.</text>
</comment>
<feature type="region of interest" description="Disordered" evidence="4">
    <location>
        <begin position="225"/>
        <end position="246"/>
    </location>
</feature>
<evidence type="ECO:0000256" key="1">
    <source>
        <dbReference type="ARBA" id="ARBA00004123"/>
    </source>
</evidence>
<keyword evidence="7" id="KW-1185">Reference proteome</keyword>
<dbReference type="PANTHER" id="PTHR16056:SF2">
    <property type="entry name" value="TESTIS-EXPRESSED PROTEIN 10"/>
    <property type="match status" value="1"/>
</dbReference>
<protein>
    <recommendedName>
        <fullName evidence="5">Pre-rRNA-processing protein Ipi1 N-terminal domain-containing protein</fullName>
    </recommendedName>
</protein>
<reference evidence="7" key="2">
    <citation type="submission" date="2010-04" db="EMBL/GenBank/DDBJ databases">
        <authorList>
            <person name="Buell R."/>
            <person name="Hamilton J."/>
            <person name="Hostetler J."/>
        </authorList>
    </citation>
    <scope>NUCLEOTIDE SEQUENCE [LARGE SCALE GENOMIC DNA]</scope>
    <source>
        <strain evidence="7">DAOM:BR144</strain>
    </source>
</reference>
<organism evidence="6 7">
    <name type="scientific">Globisporangium ultimum (strain ATCC 200006 / CBS 805.95 / DAOM BR144)</name>
    <name type="common">Pythium ultimum</name>
    <dbReference type="NCBI Taxonomy" id="431595"/>
    <lineage>
        <taxon>Eukaryota</taxon>
        <taxon>Sar</taxon>
        <taxon>Stramenopiles</taxon>
        <taxon>Oomycota</taxon>
        <taxon>Peronosporomycetes</taxon>
        <taxon>Pythiales</taxon>
        <taxon>Pythiaceae</taxon>
        <taxon>Globisporangium</taxon>
    </lineage>
</organism>
<evidence type="ECO:0000256" key="4">
    <source>
        <dbReference type="SAM" id="MobiDB-lite"/>
    </source>
</evidence>
<dbReference type="Proteomes" id="UP000019132">
    <property type="component" value="Unassembled WGS sequence"/>
</dbReference>
<dbReference type="EnsemblProtists" id="PYU1_T003257">
    <property type="protein sequence ID" value="PYU1_T003257"/>
    <property type="gene ID" value="PYU1_G003250"/>
</dbReference>
<accession>K3WE66</accession>
<name>K3WE66_GLOUD</name>
<dbReference type="VEuPathDB" id="FungiDB:PYU1_G003250"/>
<dbReference type="InterPro" id="IPR011989">
    <property type="entry name" value="ARM-like"/>
</dbReference>
<feature type="region of interest" description="Disordered" evidence="4">
    <location>
        <begin position="1"/>
        <end position="25"/>
    </location>
</feature>
<dbReference type="GO" id="GO:0005634">
    <property type="term" value="C:nucleus"/>
    <property type="evidence" value="ECO:0007669"/>
    <property type="project" value="UniProtKB-SubCell"/>
</dbReference>
<dbReference type="InterPro" id="IPR016024">
    <property type="entry name" value="ARM-type_fold"/>
</dbReference>
<dbReference type="Gene3D" id="1.25.10.10">
    <property type="entry name" value="Leucine-rich Repeat Variant"/>
    <property type="match status" value="1"/>
</dbReference>
<evidence type="ECO:0000259" key="5">
    <source>
        <dbReference type="Pfam" id="PF12333"/>
    </source>
</evidence>
<dbReference type="InterPro" id="IPR024679">
    <property type="entry name" value="Ipi1_N"/>
</dbReference>
<feature type="compositionally biased region" description="Basic residues" evidence="4">
    <location>
        <begin position="1"/>
        <end position="12"/>
    </location>
</feature>
<comment type="subcellular location">
    <subcellularLocation>
        <location evidence="1">Nucleus</location>
    </subcellularLocation>
</comment>
<reference evidence="7" key="1">
    <citation type="journal article" date="2010" name="Genome Biol.">
        <title>Genome sequence of the necrotrophic plant pathogen Pythium ultimum reveals original pathogenicity mechanisms and effector repertoire.</title>
        <authorList>
            <person name="Levesque C.A."/>
            <person name="Brouwer H."/>
            <person name="Cano L."/>
            <person name="Hamilton J.P."/>
            <person name="Holt C."/>
            <person name="Huitema E."/>
            <person name="Raffaele S."/>
            <person name="Robideau G.P."/>
            <person name="Thines M."/>
            <person name="Win J."/>
            <person name="Zerillo M.M."/>
            <person name="Beakes G.W."/>
            <person name="Boore J.L."/>
            <person name="Busam D."/>
            <person name="Dumas B."/>
            <person name="Ferriera S."/>
            <person name="Fuerstenberg S.I."/>
            <person name="Gachon C.M."/>
            <person name="Gaulin E."/>
            <person name="Govers F."/>
            <person name="Grenville-Briggs L."/>
            <person name="Horner N."/>
            <person name="Hostetler J."/>
            <person name="Jiang R.H."/>
            <person name="Johnson J."/>
            <person name="Krajaejun T."/>
            <person name="Lin H."/>
            <person name="Meijer H.J."/>
            <person name="Moore B."/>
            <person name="Morris P."/>
            <person name="Phuntmart V."/>
            <person name="Puiu D."/>
            <person name="Shetty J."/>
            <person name="Stajich J.E."/>
            <person name="Tripathy S."/>
            <person name="Wawra S."/>
            <person name="van West P."/>
            <person name="Whitty B.R."/>
            <person name="Coutinho P.M."/>
            <person name="Henrissat B."/>
            <person name="Martin F."/>
            <person name="Thomas P.D."/>
            <person name="Tyler B.M."/>
            <person name="De Vries R.P."/>
            <person name="Kamoun S."/>
            <person name="Yandell M."/>
            <person name="Tisserat N."/>
            <person name="Buell C.R."/>
        </authorList>
    </citation>
    <scope>NUCLEOTIDE SEQUENCE</scope>
    <source>
        <strain evidence="7">DAOM:BR144</strain>
    </source>
</reference>
<dbReference type="EMBL" id="GL376603">
    <property type="status" value="NOT_ANNOTATED_CDS"/>
    <property type="molecule type" value="Genomic_DNA"/>
</dbReference>
<evidence type="ECO:0000256" key="3">
    <source>
        <dbReference type="ARBA" id="ARBA00023242"/>
    </source>
</evidence>
<evidence type="ECO:0000313" key="6">
    <source>
        <dbReference type="EnsemblProtists" id="PYU1_T003257"/>
    </source>
</evidence>
<sequence length="947" mass="103448">MAKAKVATKVKKKPADFKRPKHKVGRKAPQAANVTSVAISSRRINMLEQSVLQDKGDAVTHRNLSLNDLLAQIGHYNAHIRQRALQGLRELVQIHASNILANVAVVLERFLPTFVDEEAIVREAAVATWKVLLPALIAGKSLTPFAKLIAVYCCSGLTHLQIGVRHDTLRAIGALLDVAPELISVEAGLEQLGRLIENFRDLIAATQAQGIKVTNSYDLLAFKKSSSSASSGGGATAKDSAGKGRVSQKKSAAKAGALTLRFAALKVLHRLLVSIDFSVVSDATATPSSVLYSKQAVRTGAIGTGSTSTSTMLLYPTPVLVANNQSEQLRNAGFWQQKSRALLQPLLDLWVECLESDVETLSEEYVEHMQYIIESVTVVLAANTEFMVANPESELCRVARRLQDQLLLKFPLFPEHNIVNSGDAYLSRWYGINVAIAKFACIFLKMPAKFQSNALEGRIFTFVVSAFAKYEASDELRSLGGTHVIIRSLLEVVTLLLAANAAQKRPNANADASDVDMETANVKQDELLECFTRLYNKSSSKSVTFRICTSFVLEQLAVLKPWPKWDLIMQWMACFGNLLGHLERAHMELGRQCLFMMISVIKQLPAEWAAKEHMQGILANLVNFFNLASPVAAATGDIEQVSKKSKPMTQFDALDAADQMEFVSLIYHLPQYPVALLRALSSCCKSDRVDFNAKSFLMDILFQRRECLDIAHLVSFLMSSVLARTQSATITKDQEAAVNQLHLRLVQHVCHVLNSMQLGVTLSQILAPALSRQAATLETMPLVDVHTLVLLYRACVSSASSNAGSVTVDLSTGMQQQVQALGLRVLLGFASPAPNAAQDATEEQELVADFMAFLAVCGSVFLPLLRAVLTPQEAPVSTAEELAKRLCVLQALVRASSLNARVVHHQQDVLALLAQVETTAMAKDNEVVSRLIRQLQGDLQLVVVGTK</sequence>
<dbReference type="OMA" id="MQWVVCL"/>